<evidence type="ECO:0000313" key="3">
    <source>
        <dbReference type="Proteomes" id="UP000078287"/>
    </source>
</evidence>
<dbReference type="SUPFAM" id="SSF117281">
    <property type="entry name" value="Kelch motif"/>
    <property type="match status" value="1"/>
</dbReference>
<organism evidence="2 3">
    <name type="scientific">Chloroflexus islandicus</name>
    <dbReference type="NCBI Taxonomy" id="1707952"/>
    <lineage>
        <taxon>Bacteria</taxon>
        <taxon>Bacillati</taxon>
        <taxon>Chloroflexota</taxon>
        <taxon>Chloroflexia</taxon>
        <taxon>Chloroflexales</taxon>
        <taxon>Chloroflexineae</taxon>
        <taxon>Chloroflexaceae</taxon>
        <taxon>Chloroflexus</taxon>
    </lineage>
</organism>
<dbReference type="STRING" id="1707952.A6A03_01015"/>
<dbReference type="RefSeq" id="WP_066784474.1">
    <property type="nucleotide sequence ID" value="NZ_LWQS01000038.1"/>
</dbReference>
<dbReference type="OrthoDB" id="166558at2"/>
<sequence>MDNRFRIMLVVAGMIVIAAAGIVIALRVSHLPAQPPLPLNTSSSPVTPAAPDSANWRHLGSDAGVPFNDLVAAIAFDADDADGNLYVGGAFTDVAGVPEADYLAVWSPVTQQWSALGGANGFGALNALVSTIVVTGDLVYVGGSFTDAAGIAEADGVAVWNTTTRRWAALGDNGKGDGAIQGTVASIAIAGQRVYVGGNFLDASGIPAADYVAVWDGRRWAALGDNGQGDGALANAVSRLAVAGDILYAGGLFQDAASIAAADFIAAWDGRRWSALGSNGQGDGALNHLVAAIVVAGDKVYVGGLFTDIAGIAHADYLAVWDGAQWAALSDRSDFTPLTGEVYALAFDHRGNLYVGGAFTDLAGIAAADYVAVWDGAAWAALGSNGHGDGALRNIVVTLAVDQSNQIYVGGNVSNVAAIDAADYVALWDGARWQALPHVAGGVLTAPVRTITFADDKVYVASGGINFAEAGAAPFAAMWDSTRQAWSDLDPQGAFQHGLQINVLRHDGTRLYAGGWFTDAAGPAADYIAVWDGAQWSALGDNGRGDGALTNMVTVLFIAEDGNLYVAGFFQDAAGIPEADNVAVWNGADWQALGSGDSAVRGAVWAMTVIDGALYIGGSFTSASDPTISFIAMWDGTRWAPLDDGRGSTLNGEVTAMVVSSDKLYVGGAFTDVAGIAEADYVAVWNVTTRQWSALGSNGRGDGAMADRVNALAVDSKGNLYVGGFFTDVAGMPAADNIAVWNGAQWSALGDNGRGESALNGEVFALAVMGNDLYIGGNFTNAGQNPRADYIVVYSLTE</sequence>
<dbReference type="EMBL" id="LWQS01000038">
    <property type="protein sequence ID" value="OAN47352.1"/>
    <property type="molecule type" value="Genomic_DNA"/>
</dbReference>
<dbReference type="AlphaFoldDB" id="A0A178MF14"/>
<dbReference type="GO" id="GO:1902929">
    <property type="term" value="C:plasma membrane of growing cell tip"/>
    <property type="evidence" value="ECO:0007669"/>
    <property type="project" value="TreeGrafter"/>
</dbReference>
<gene>
    <name evidence="2" type="ORF">A6A03_01015</name>
</gene>
<keyword evidence="1" id="KW-0812">Transmembrane</keyword>
<keyword evidence="1" id="KW-0472">Membrane</keyword>
<proteinExistence type="predicted"/>
<dbReference type="InterPro" id="IPR015915">
    <property type="entry name" value="Kelch-typ_b-propeller"/>
</dbReference>
<dbReference type="PANTHER" id="PTHR31778:SF2">
    <property type="entry name" value="BUD SITE SELECTION PROTEIN RAX2"/>
    <property type="match status" value="1"/>
</dbReference>
<dbReference type="Proteomes" id="UP000078287">
    <property type="component" value="Unassembled WGS sequence"/>
</dbReference>
<evidence type="ECO:0000256" key="1">
    <source>
        <dbReference type="SAM" id="Phobius"/>
    </source>
</evidence>
<feature type="transmembrane region" description="Helical" evidence="1">
    <location>
        <begin position="7"/>
        <end position="26"/>
    </location>
</feature>
<reference evidence="2 3" key="1">
    <citation type="submission" date="2016-04" db="EMBL/GenBank/DDBJ databases">
        <title>Chloroflexus islandicus sp. nov., a thermophilic filamentous anoxygenic phototrophic bacterium from geyser Strokkur (Iceland).</title>
        <authorList>
            <person name="Gaisin V.A."/>
            <person name="Kalashnikov A.M."/>
            <person name="Sukhacheva M.V."/>
            <person name="Grouzdev D.S."/>
            <person name="Ivanov T.M."/>
            <person name="Kuznetsov B."/>
            <person name="Gorlenko V.M."/>
        </authorList>
    </citation>
    <scope>NUCLEOTIDE SEQUENCE [LARGE SCALE GENOMIC DNA]</scope>
    <source>
        <strain evidence="3">isl-2</strain>
    </source>
</reference>
<dbReference type="SUPFAM" id="SSF63829">
    <property type="entry name" value="Calcium-dependent phosphotriesterase"/>
    <property type="match status" value="1"/>
</dbReference>
<keyword evidence="1" id="KW-1133">Transmembrane helix</keyword>
<protein>
    <recommendedName>
        <fullName evidence="4">Galactose oxidase</fullName>
    </recommendedName>
</protein>
<accession>A0A178MF14</accession>
<dbReference type="SUPFAM" id="SSF50965">
    <property type="entry name" value="Galactose oxidase, central domain"/>
    <property type="match status" value="1"/>
</dbReference>
<dbReference type="PANTHER" id="PTHR31778">
    <property type="entry name" value="BUD SITE SELECTION PROTEIN RAX2"/>
    <property type="match status" value="1"/>
</dbReference>
<evidence type="ECO:0008006" key="4">
    <source>
        <dbReference type="Google" id="ProtNLM"/>
    </source>
</evidence>
<evidence type="ECO:0000313" key="2">
    <source>
        <dbReference type="EMBL" id="OAN47352.1"/>
    </source>
</evidence>
<keyword evidence="3" id="KW-1185">Reference proteome</keyword>
<comment type="caution">
    <text evidence="2">The sequence shown here is derived from an EMBL/GenBank/DDBJ whole genome shotgun (WGS) entry which is preliminary data.</text>
</comment>
<name>A0A178MF14_9CHLR</name>
<dbReference type="InterPro" id="IPR011043">
    <property type="entry name" value="Gal_Oxase/kelch_b-propeller"/>
</dbReference>